<evidence type="ECO:0000313" key="2">
    <source>
        <dbReference type="Proteomes" id="UP001283361"/>
    </source>
</evidence>
<dbReference type="EMBL" id="JAWDGP010003357">
    <property type="protein sequence ID" value="KAK3775057.1"/>
    <property type="molecule type" value="Genomic_DNA"/>
</dbReference>
<name>A0AAE0ZTE1_9GAST</name>
<gene>
    <name evidence="1" type="ORF">RRG08_048267</name>
</gene>
<dbReference type="Proteomes" id="UP001283361">
    <property type="component" value="Unassembled WGS sequence"/>
</dbReference>
<protein>
    <submittedName>
        <fullName evidence="1">Uncharacterized protein</fullName>
    </submittedName>
</protein>
<keyword evidence="2" id="KW-1185">Reference proteome</keyword>
<accession>A0AAE0ZTE1</accession>
<dbReference type="AlphaFoldDB" id="A0AAE0ZTE1"/>
<evidence type="ECO:0000313" key="1">
    <source>
        <dbReference type="EMBL" id="KAK3775057.1"/>
    </source>
</evidence>
<sequence length="123" mass="13806">MLILWLDIKVNHQSVFAIISVRQRSACNYTSAKPLQFSCTHNYLVWPVFVRPKWIQTWREGVTSWSNCEPEASLGSSASGILAHAPQTSNMGYKIPSARLPGSSVCTLFCGIYDCNFVLFPYV</sequence>
<comment type="caution">
    <text evidence="1">The sequence shown here is derived from an EMBL/GenBank/DDBJ whole genome shotgun (WGS) entry which is preliminary data.</text>
</comment>
<proteinExistence type="predicted"/>
<reference evidence="1" key="1">
    <citation type="journal article" date="2023" name="G3 (Bethesda)">
        <title>A reference genome for the long-term kleptoplast-retaining sea slug Elysia crispata morphotype clarki.</title>
        <authorList>
            <person name="Eastman K.E."/>
            <person name="Pendleton A.L."/>
            <person name="Shaikh M.A."/>
            <person name="Suttiyut T."/>
            <person name="Ogas R."/>
            <person name="Tomko P."/>
            <person name="Gavelis G."/>
            <person name="Widhalm J.R."/>
            <person name="Wisecaver J.H."/>
        </authorList>
    </citation>
    <scope>NUCLEOTIDE SEQUENCE</scope>
    <source>
        <strain evidence="1">ECLA1</strain>
    </source>
</reference>
<organism evidence="1 2">
    <name type="scientific">Elysia crispata</name>
    <name type="common">lettuce slug</name>
    <dbReference type="NCBI Taxonomy" id="231223"/>
    <lineage>
        <taxon>Eukaryota</taxon>
        <taxon>Metazoa</taxon>
        <taxon>Spiralia</taxon>
        <taxon>Lophotrochozoa</taxon>
        <taxon>Mollusca</taxon>
        <taxon>Gastropoda</taxon>
        <taxon>Heterobranchia</taxon>
        <taxon>Euthyneura</taxon>
        <taxon>Panpulmonata</taxon>
        <taxon>Sacoglossa</taxon>
        <taxon>Placobranchoidea</taxon>
        <taxon>Plakobranchidae</taxon>
        <taxon>Elysia</taxon>
    </lineage>
</organism>